<evidence type="ECO:0000256" key="4">
    <source>
        <dbReference type="ARBA" id="ARBA00023136"/>
    </source>
</evidence>
<sequence>MNIVEHLEEVRKRIIRTLLAFLVAMVASFIYVQDIFVLGRRAETL</sequence>
<evidence type="ECO:0000313" key="7">
    <source>
        <dbReference type="Proteomes" id="UP001596047"/>
    </source>
</evidence>
<accession>A0ABW0VVQ8</accession>
<keyword evidence="2 5" id="KW-0812">Transmembrane</keyword>
<evidence type="ECO:0000256" key="5">
    <source>
        <dbReference type="SAM" id="Phobius"/>
    </source>
</evidence>
<evidence type="ECO:0000313" key="6">
    <source>
        <dbReference type="EMBL" id="MFC5648864.1"/>
    </source>
</evidence>
<keyword evidence="7" id="KW-1185">Reference proteome</keyword>
<dbReference type="EMBL" id="JBHSOW010000026">
    <property type="protein sequence ID" value="MFC5648864.1"/>
    <property type="molecule type" value="Genomic_DNA"/>
</dbReference>
<evidence type="ECO:0000256" key="3">
    <source>
        <dbReference type="ARBA" id="ARBA00022989"/>
    </source>
</evidence>
<gene>
    <name evidence="6" type="ORF">ACFPYJ_06930</name>
</gene>
<reference evidence="7" key="1">
    <citation type="journal article" date="2019" name="Int. J. Syst. Evol. Microbiol.">
        <title>The Global Catalogue of Microorganisms (GCM) 10K type strain sequencing project: providing services to taxonomists for standard genome sequencing and annotation.</title>
        <authorList>
            <consortium name="The Broad Institute Genomics Platform"/>
            <consortium name="The Broad Institute Genome Sequencing Center for Infectious Disease"/>
            <person name="Wu L."/>
            <person name="Ma J."/>
        </authorList>
    </citation>
    <scope>NUCLEOTIDE SEQUENCE [LARGE SCALE GENOMIC DNA]</scope>
    <source>
        <strain evidence="7">CGMCC 1.3240</strain>
    </source>
</reference>
<organism evidence="6 7">
    <name type="scientific">Paenibacillus solisilvae</name>
    <dbReference type="NCBI Taxonomy" id="2486751"/>
    <lineage>
        <taxon>Bacteria</taxon>
        <taxon>Bacillati</taxon>
        <taxon>Bacillota</taxon>
        <taxon>Bacilli</taxon>
        <taxon>Bacillales</taxon>
        <taxon>Paenibacillaceae</taxon>
        <taxon>Paenibacillus</taxon>
    </lineage>
</organism>
<comment type="subcellular location">
    <subcellularLocation>
        <location evidence="1">Membrane</location>
        <topology evidence="1">Multi-pass membrane protein</topology>
    </subcellularLocation>
</comment>
<dbReference type="RefSeq" id="WP_379187356.1">
    <property type="nucleotide sequence ID" value="NZ_JBHSOW010000026.1"/>
</dbReference>
<dbReference type="InterPro" id="IPR002033">
    <property type="entry name" value="TatC"/>
</dbReference>
<dbReference type="Proteomes" id="UP001596047">
    <property type="component" value="Unassembled WGS sequence"/>
</dbReference>
<keyword evidence="4 5" id="KW-0472">Membrane</keyword>
<name>A0ABW0VVQ8_9BACL</name>
<protein>
    <submittedName>
        <fullName evidence="6">Twin-arginine translocase subunit TatC</fullName>
    </submittedName>
</protein>
<comment type="caution">
    <text evidence="6">The sequence shown here is derived from an EMBL/GenBank/DDBJ whole genome shotgun (WGS) entry which is preliminary data.</text>
</comment>
<keyword evidence="3 5" id="KW-1133">Transmembrane helix</keyword>
<feature type="transmembrane region" description="Helical" evidence="5">
    <location>
        <begin position="14"/>
        <end position="32"/>
    </location>
</feature>
<dbReference type="Pfam" id="PF00902">
    <property type="entry name" value="TatC"/>
    <property type="match status" value="1"/>
</dbReference>
<proteinExistence type="predicted"/>
<evidence type="ECO:0000256" key="1">
    <source>
        <dbReference type="ARBA" id="ARBA00004141"/>
    </source>
</evidence>
<evidence type="ECO:0000256" key="2">
    <source>
        <dbReference type="ARBA" id="ARBA00022692"/>
    </source>
</evidence>